<sequence length="184" mass="20964">MVSLLVPKAREEELKRHPNKIRAKLHTKEITMSNVITMDETPIWLDMPSSTTVNEAGATGIAVRSTGHEKYRITVCLAAKANGQKLKPFIVFEGGKRDVQRMNEDRHLSGEFLVWDRYNCYMTSEVKEALRQADSRKTEHKIAPSARIKTPSRRCCIEKNLSVWESLLNDEIKESFEASAVSFL</sequence>
<gene>
    <name evidence="1" type="ORF">P5673_010850</name>
</gene>
<evidence type="ECO:0000313" key="1">
    <source>
        <dbReference type="EMBL" id="KAK2565680.1"/>
    </source>
</evidence>
<keyword evidence="2" id="KW-1185">Reference proteome</keyword>
<dbReference type="EMBL" id="JARQWQ010000019">
    <property type="protein sequence ID" value="KAK2565680.1"/>
    <property type="molecule type" value="Genomic_DNA"/>
</dbReference>
<dbReference type="AlphaFoldDB" id="A0AAD9QQV4"/>
<proteinExistence type="predicted"/>
<evidence type="ECO:0000313" key="2">
    <source>
        <dbReference type="Proteomes" id="UP001249851"/>
    </source>
</evidence>
<protein>
    <submittedName>
        <fullName evidence="1">Pogo transposable element with KRAB domain</fullName>
    </submittedName>
</protein>
<comment type="caution">
    <text evidence="1">The sequence shown here is derived from an EMBL/GenBank/DDBJ whole genome shotgun (WGS) entry which is preliminary data.</text>
</comment>
<name>A0AAD9QQV4_ACRCE</name>
<reference evidence="1" key="1">
    <citation type="journal article" date="2023" name="G3 (Bethesda)">
        <title>Whole genome assembly and annotation of the endangered Caribbean coral Acropora cervicornis.</title>
        <authorList>
            <person name="Selwyn J.D."/>
            <person name="Vollmer S.V."/>
        </authorList>
    </citation>
    <scope>NUCLEOTIDE SEQUENCE</scope>
    <source>
        <strain evidence="1">K2</strain>
    </source>
</reference>
<accession>A0AAD9QQV4</accession>
<dbReference type="Proteomes" id="UP001249851">
    <property type="component" value="Unassembled WGS sequence"/>
</dbReference>
<organism evidence="1 2">
    <name type="scientific">Acropora cervicornis</name>
    <name type="common">Staghorn coral</name>
    <dbReference type="NCBI Taxonomy" id="6130"/>
    <lineage>
        <taxon>Eukaryota</taxon>
        <taxon>Metazoa</taxon>
        <taxon>Cnidaria</taxon>
        <taxon>Anthozoa</taxon>
        <taxon>Hexacorallia</taxon>
        <taxon>Scleractinia</taxon>
        <taxon>Astrocoeniina</taxon>
        <taxon>Acroporidae</taxon>
        <taxon>Acropora</taxon>
    </lineage>
</organism>
<reference evidence="1" key="2">
    <citation type="journal article" date="2023" name="Science">
        <title>Genomic signatures of disease resistance in endangered staghorn corals.</title>
        <authorList>
            <person name="Vollmer S.V."/>
            <person name="Selwyn J.D."/>
            <person name="Despard B.A."/>
            <person name="Roesel C.L."/>
        </authorList>
    </citation>
    <scope>NUCLEOTIDE SEQUENCE</scope>
    <source>
        <strain evidence="1">K2</strain>
    </source>
</reference>